<evidence type="ECO:0000256" key="2">
    <source>
        <dbReference type="ARBA" id="ARBA00023163"/>
    </source>
</evidence>
<dbReference type="SUPFAM" id="SSF47954">
    <property type="entry name" value="Cyclin-like"/>
    <property type="match status" value="2"/>
</dbReference>
<feature type="domain" description="Transcription factor TFIIB cyclin-like" evidence="4">
    <location>
        <begin position="8"/>
        <end position="76"/>
    </location>
</feature>
<evidence type="ECO:0000256" key="1">
    <source>
        <dbReference type="ARBA" id="ARBA00023015"/>
    </source>
</evidence>
<dbReference type="CDD" id="cd00043">
    <property type="entry name" value="CYCLIN_SF"/>
    <property type="match status" value="3"/>
</dbReference>
<dbReference type="PANTHER" id="PTHR11618">
    <property type="entry name" value="TRANSCRIPTION INITIATION FACTOR IIB-RELATED"/>
    <property type="match status" value="1"/>
</dbReference>
<dbReference type="RefSeq" id="WP_379814258.1">
    <property type="nucleotide sequence ID" value="NZ_JBHUDJ010000003.1"/>
</dbReference>
<keyword evidence="2" id="KW-0804">Transcription</keyword>
<feature type="compositionally biased region" description="Acidic residues" evidence="3">
    <location>
        <begin position="275"/>
        <end position="316"/>
    </location>
</feature>
<feature type="compositionally biased region" description="Low complexity" evidence="3">
    <location>
        <begin position="258"/>
        <end position="274"/>
    </location>
</feature>
<keyword evidence="6" id="KW-1185">Reference proteome</keyword>
<feature type="domain" description="Transcription factor TFIIB cyclin-like" evidence="4">
    <location>
        <begin position="110"/>
        <end position="197"/>
    </location>
</feature>
<evidence type="ECO:0000259" key="4">
    <source>
        <dbReference type="Pfam" id="PF00382"/>
    </source>
</evidence>
<feature type="compositionally biased region" description="Basic and acidic residues" evidence="3">
    <location>
        <begin position="202"/>
        <end position="215"/>
    </location>
</feature>
<reference evidence="5 6" key="1">
    <citation type="journal article" date="2019" name="Int. J. Syst. Evol. Microbiol.">
        <title>The Global Catalogue of Microorganisms (GCM) 10K type strain sequencing project: providing services to taxonomists for standard genome sequencing and annotation.</title>
        <authorList>
            <consortium name="The Broad Institute Genomics Platform"/>
            <consortium name="The Broad Institute Genome Sequencing Center for Infectious Disease"/>
            <person name="Wu L."/>
            <person name="Ma J."/>
        </authorList>
    </citation>
    <scope>NUCLEOTIDE SEQUENCE [LARGE SCALE GENOMIC DNA]</scope>
    <source>
        <strain evidence="5 6">CGMCC 1.12125</strain>
    </source>
</reference>
<accession>A0ABD6CD66</accession>
<dbReference type="Pfam" id="PF00382">
    <property type="entry name" value="TFIIB"/>
    <property type="match status" value="2"/>
</dbReference>
<dbReference type="InterPro" id="IPR036915">
    <property type="entry name" value="Cyclin-like_sf"/>
</dbReference>
<sequence length="639" mass="67694">MSSTPERDNTEQQLARVCEALGIPESTARSARERFDGVRSVTVLEDKRNAAIGAAVLSLTTREDGLPITVANIADTWSKTLSDQPLDPDEITSLFGVLTANLDFQGTPPQPRALIERFGTDLGLPDGIIVVANRILVDVFTQDPEMIAEGTSPDGIAGSILYLAAKLNGYDDLTESDISDTLGTGQFTVQNRSKKLRDALGKERLANDDRYHLHPETGVPKSNEPAPSDPGSGDPNAKARPDGSADSPAATDEDADESTTAADDQASDSQTETEAGADEAEDADSEDDPAAAPEDEQDDATAADDDESIPDGDDADAVVTGDGEFRDIEAVVQSLFPDELPTTEHVAAELDVPIATAQSALESAAADGDIDQKEAGSTVVWLPGDRSHLTPDLTEDAVQNEVDELAEELDLSASLRVFARGLVSDAVDTLSVEDANEMAGAAVQAASRIQDVDVEAADIAAAGEFEVRMLHTWLDRLAETVAVEIPRSSPESLAEEIAASLDLDETVREEGLRALEQYEPRDDDLEYTASELAAGGMFFAATVGGAPVDLDELGSVSGADPEYIEDAMNSILVSLCLALVRGELAYEETPWTGDLLESDLSQDFGDIEVEKAIALAKTHVAGRESQAVDEATIDVLLQE</sequence>
<feature type="region of interest" description="Disordered" evidence="3">
    <location>
        <begin position="202"/>
        <end position="319"/>
    </location>
</feature>
<protein>
    <recommendedName>
        <fullName evidence="4">Transcription factor TFIIB cyclin-like domain-containing protein</fullName>
    </recommendedName>
</protein>
<dbReference type="InterPro" id="IPR000812">
    <property type="entry name" value="TFIIB"/>
</dbReference>
<dbReference type="AlphaFoldDB" id="A0ABD6CD66"/>
<proteinExistence type="predicted"/>
<dbReference type="EMBL" id="JBHUDJ010000003">
    <property type="protein sequence ID" value="MFD1587378.1"/>
    <property type="molecule type" value="Genomic_DNA"/>
</dbReference>
<comment type="caution">
    <text evidence="5">The sequence shown here is derived from an EMBL/GenBank/DDBJ whole genome shotgun (WGS) entry which is preliminary data.</text>
</comment>
<dbReference type="PANTHER" id="PTHR11618:SF13">
    <property type="entry name" value="TRANSCRIPTION INITIATION FACTOR IIB"/>
    <property type="match status" value="1"/>
</dbReference>
<keyword evidence="1" id="KW-0805">Transcription regulation</keyword>
<dbReference type="Proteomes" id="UP001597119">
    <property type="component" value="Unassembled WGS sequence"/>
</dbReference>
<evidence type="ECO:0000256" key="3">
    <source>
        <dbReference type="SAM" id="MobiDB-lite"/>
    </source>
</evidence>
<dbReference type="Gene3D" id="1.10.472.10">
    <property type="entry name" value="Cyclin-like"/>
    <property type="match status" value="2"/>
</dbReference>
<organism evidence="5 6">
    <name type="scientific">Halorientalis brevis</name>
    <dbReference type="NCBI Taxonomy" id="1126241"/>
    <lineage>
        <taxon>Archaea</taxon>
        <taxon>Methanobacteriati</taxon>
        <taxon>Methanobacteriota</taxon>
        <taxon>Stenosarchaea group</taxon>
        <taxon>Halobacteria</taxon>
        <taxon>Halobacteriales</taxon>
        <taxon>Haloarculaceae</taxon>
        <taxon>Halorientalis</taxon>
    </lineage>
</organism>
<evidence type="ECO:0000313" key="6">
    <source>
        <dbReference type="Proteomes" id="UP001597119"/>
    </source>
</evidence>
<dbReference type="InterPro" id="IPR013150">
    <property type="entry name" value="TFIIB_cyclin"/>
</dbReference>
<name>A0ABD6CD66_9EURY</name>
<gene>
    <name evidence="5" type="ORF">ACFR9U_10305</name>
</gene>
<evidence type="ECO:0000313" key="5">
    <source>
        <dbReference type="EMBL" id="MFD1587378.1"/>
    </source>
</evidence>